<evidence type="ECO:0000313" key="1">
    <source>
        <dbReference type="EMBL" id="MBB5206811.1"/>
    </source>
</evidence>
<reference evidence="1 2" key="1">
    <citation type="submission" date="2020-08" db="EMBL/GenBank/DDBJ databases">
        <title>Genomic Encyclopedia of Type Strains, Phase IV (KMG-IV): sequencing the most valuable type-strain genomes for metagenomic binning, comparative biology and taxonomic classification.</title>
        <authorList>
            <person name="Goeker M."/>
        </authorList>
    </citation>
    <scope>NUCLEOTIDE SEQUENCE [LARGE SCALE GENOMIC DNA]</scope>
    <source>
        <strain evidence="1 2">DSM 24163</strain>
    </source>
</reference>
<comment type="caution">
    <text evidence="1">The sequence shown here is derived from an EMBL/GenBank/DDBJ whole genome shotgun (WGS) entry which is preliminary data.</text>
</comment>
<dbReference type="Proteomes" id="UP000521199">
    <property type="component" value="Unassembled WGS sequence"/>
</dbReference>
<dbReference type="InterPro" id="IPR008949">
    <property type="entry name" value="Isoprenoid_synthase_dom_sf"/>
</dbReference>
<keyword evidence="2" id="KW-1185">Reference proteome</keyword>
<name>A0A7W8FY74_9GAMM</name>
<dbReference type="AlphaFoldDB" id="A0A7W8FY74"/>
<sequence>MIASAATMLTPQARSFVDKWLVQEPEMEFALLFVPAPARALAACWGALQNELFDAMSQPRDAGVAQVKLAWWGEALARGAGDAAAHPLVRALFGHAAVGRVPADDWRTLVHAALQLGTHDATPVDVPDALRVRTAYAEAIVDLDAQLFAATPSNGAAAAVSVGLLLRQLRAALRGRAARVPVVPLQLLARHGRRAAAFDARPLDAAGASLLADFARALETSLPHGVGGSAMLRCRGRFDGRLLRAIAARPAAESAELSRWNALWTAWRAARGGG</sequence>
<evidence type="ECO:0008006" key="3">
    <source>
        <dbReference type="Google" id="ProtNLM"/>
    </source>
</evidence>
<dbReference type="SUPFAM" id="SSF48576">
    <property type="entry name" value="Terpenoid synthases"/>
    <property type="match status" value="1"/>
</dbReference>
<evidence type="ECO:0000313" key="2">
    <source>
        <dbReference type="Proteomes" id="UP000521199"/>
    </source>
</evidence>
<accession>A0A7W8FY74</accession>
<gene>
    <name evidence="1" type="ORF">HNQ52_000327</name>
</gene>
<protein>
    <recommendedName>
        <fullName evidence="3">Phytoene synthase</fullName>
    </recommendedName>
</protein>
<dbReference type="EMBL" id="JACHHP010000001">
    <property type="protein sequence ID" value="MBB5206811.1"/>
    <property type="molecule type" value="Genomic_DNA"/>
</dbReference>
<dbReference type="RefSeq" id="WP_183959136.1">
    <property type="nucleotide sequence ID" value="NZ_JACHHP010000001.1"/>
</dbReference>
<proteinExistence type="predicted"/>
<organism evidence="1 2">
    <name type="scientific">Chiayiivirga flava</name>
    <dbReference type="NCBI Taxonomy" id="659595"/>
    <lineage>
        <taxon>Bacteria</taxon>
        <taxon>Pseudomonadati</taxon>
        <taxon>Pseudomonadota</taxon>
        <taxon>Gammaproteobacteria</taxon>
        <taxon>Lysobacterales</taxon>
        <taxon>Lysobacteraceae</taxon>
        <taxon>Chiayiivirga</taxon>
    </lineage>
</organism>